<dbReference type="EC" id="3.1.30.-" evidence="10"/>
<evidence type="ECO:0000256" key="10">
    <source>
        <dbReference type="RuleBase" id="RU366055"/>
    </source>
</evidence>
<sequence>MKRSIITLLFIMSTPTVLFAQECVPHLSMGQPGESDVVLCREGYAVGYNEQLKVADWVAYYVTKESVNAYSPRTDYFKLDFEIDPPFRASSFDYNHSGYDRGHLAPAGTIDFSKHSVQQSFLMSNIAPQLPGFNRGGWKGLEQYVRDWANVYQSLYIVTGPIWDGEESYIGNGVYIPNRFFKVILDPQMNEAIAFILPHRKISTSELPLFITTVDEVETATNLNFFNVIPDSIEEDMEQQHLEMW</sequence>
<feature type="active site" description="Proton acceptor" evidence="8">
    <location>
        <position position="103"/>
    </location>
</feature>
<dbReference type="InterPro" id="IPR044925">
    <property type="entry name" value="His-Me_finger_sf"/>
</dbReference>
<evidence type="ECO:0000256" key="1">
    <source>
        <dbReference type="ARBA" id="ARBA00001946"/>
    </source>
</evidence>
<feature type="domain" description="ENPP1-3/EXOG-like endonuclease/phosphodiesterase" evidence="12">
    <location>
        <begin position="41"/>
        <end position="232"/>
    </location>
</feature>
<keyword evidence="4 9" id="KW-0479">Metal-binding</keyword>
<protein>
    <recommendedName>
        <fullName evidence="10">Endonuclease</fullName>
        <ecNumber evidence="10">3.1.30.-</ecNumber>
    </recommendedName>
</protein>
<dbReference type="AlphaFoldDB" id="A0A0H3ZX99"/>
<organism evidence="14">
    <name type="scientific">Vibrio tasmaniensis</name>
    <dbReference type="NCBI Taxonomy" id="212663"/>
    <lineage>
        <taxon>Bacteria</taxon>
        <taxon>Pseudomonadati</taxon>
        <taxon>Pseudomonadota</taxon>
        <taxon>Gammaproteobacteria</taxon>
        <taxon>Vibrionales</taxon>
        <taxon>Vibrionaceae</taxon>
        <taxon>Vibrio</taxon>
    </lineage>
</organism>
<dbReference type="GO" id="GO:0046872">
    <property type="term" value="F:metal ion binding"/>
    <property type="evidence" value="ECO:0007669"/>
    <property type="project" value="UniProtKB-KW"/>
</dbReference>
<evidence type="ECO:0000256" key="11">
    <source>
        <dbReference type="SAM" id="SignalP"/>
    </source>
</evidence>
<comment type="cofactor">
    <cofactor evidence="1 10">
        <name>Mg(2+)</name>
        <dbReference type="ChEBI" id="CHEBI:18420"/>
    </cofactor>
</comment>
<dbReference type="PANTHER" id="PTHR13966">
    <property type="entry name" value="ENDONUCLEASE RELATED"/>
    <property type="match status" value="1"/>
</dbReference>
<evidence type="ECO:0000259" key="12">
    <source>
        <dbReference type="SMART" id="SM00477"/>
    </source>
</evidence>
<evidence type="ECO:0000256" key="5">
    <source>
        <dbReference type="ARBA" id="ARBA00022759"/>
    </source>
</evidence>
<keyword evidence="7" id="KW-0460">Magnesium</keyword>
<keyword evidence="11" id="KW-0732">Signal</keyword>
<dbReference type="SUPFAM" id="SSF54060">
    <property type="entry name" value="His-Me finger endonucleases"/>
    <property type="match status" value="1"/>
</dbReference>
<dbReference type="InterPro" id="IPR018524">
    <property type="entry name" value="DNA/RNA_endonuclease_AS"/>
</dbReference>
<keyword evidence="3 10" id="KW-0540">Nuclease</keyword>
<dbReference type="Pfam" id="PF01223">
    <property type="entry name" value="Endonuclease_NS"/>
    <property type="match status" value="1"/>
</dbReference>
<evidence type="ECO:0000313" key="14">
    <source>
        <dbReference type="EMBL" id="AKN38071.1"/>
    </source>
</evidence>
<dbReference type="CDD" id="cd00091">
    <property type="entry name" value="NUC"/>
    <property type="match status" value="1"/>
</dbReference>
<dbReference type="SMART" id="SM00477">
    <property type="entry name" value="NUC"/>
    <property type="match status" value="1"/>
</dbReference>
<keyword evidence="5 10" id="KW-0255">Endonuclease</keyword>
<feature type="chain" id="PRO_5005204595" description="Endonuclease" evidence="11">
    <location>
        <begin position="21"/>
        <end position="245"/>
    </location>
</feature>
<dbReference type="Gene3D" id="3.40.570.10">
    <property type="entry name" value="Extracellular Endonuclease, subunit A"/>
    <property type="match status" value="1"/>
</dbReference>
<dbReference type="GO" id="GO:0004519">
    <property type="term" value="F:endonuclease activity"/>
    <property type="evidence" value="ECO:0007669"/>
    <property type="project" value="UniProtKB-UniRule"/>
</dbReference>
<feature type="binding site" evidence="9">
    <location>
        <position position="134"/>
    </location>
    <ligand>
        <name>Mg(2+)</name>
        <dbReference type="ChEBI" id="CHEBI:18420"/>
        <note>catalytic</note>
    </ligand>
</feature>
<evidence type="ECO:0000256" key="3">
    <source>
        <dbReference type="ARBA" id="ARBA00022722"/>
    </source>
</evidence>
<dbReference type="SMART" id="SM00892">
    <property type="entry name" value="Endonuclease_NS"/>
    <property type="match status" value="1"/>
</dbReference>
<evidence type="ECO:0000259" key="13">
    <source>
        <dbReference type="SMART" id="SM00892"/>
    </source>
</evidence>
<dbReference type="InterPro" id="IPR044929">
    <property type="entry name" value="DNA/RNA_non-sp_Endonuclease_sf"/>
</dbReference>
<dbReference type="GO" id="GO:0003676">
    <property type="term" value="F:nucleic acid binding"/>
    <property type="evidence" value="ECO:0007669"/>
    <property type="project" value="InterPro"/>
</dbReference>
<feature type="domain" description="DNA/RNA non-specific endonuclease/pyrophosphatase/phosphodiesterase" evidence="13">
    <location>
        <begin position="40"/>
        <end position="232"/>
    </location>
</feature>
<evidence type="ECO:0000256" key="8">
    <source>
        <dbReference type="PIRSR" id="PIRSR640255-1"/>
    </source>
</evidence>
<keyword evidence="6 10" id="KW-0378">Hydrolase</keyword>
<dbReference type="PANTHER" id="PTHR13966:SF5">
    <property type="entry name" value="ENDONUCLEASE G, MITOCHONDRIAL"/>
    <property type="match status" value="1"/>
</dbReference>
<dbReference type="InterPro" id="IPR020821">
    <property type="entry name" value="ENPP1-3/EXOG-like_nuc-like"/>
</dbReference>
<dbReference type="InterPro" id="IPR040255">
    <property type="entry name" value="Non-specific_endonuclease"/>
</dbReference>
<evidence type="ECO:0000256" key="4">
    <source>
        <dbReference type="ARBA" id="ARBA00022723"/>
    </source>
</evidence>
<name>A0A0H3ZX99_9VIBR</name>
<dbReference type="GO" id="GO:0016787">
    <property type="term" value="F:hydrolase activity"/>
    <property type="evidence" value="ECO:0007669"/>
    <property type="project" value="UniProtKB-KW"/>
</dbReference>
<evidence type="ECO:0000256" key="6">
    <source>
        <dbReference type="ARBA" id="ARBA00022801"/>
    </source>
</evidence>
<proteinExistence type="inferred from homology"/>
<dbReference type="PROSITE" id="PS01070">
    <property type="entry name" value="NUCLEASE_NON_SPEC"/>
    <property type="match status" value="1"/>
</dbReference>
<reference evidence="14" key="1">
    <citation type="journal article" date="2015" name="MBio">
        <title>Eco-Evolutionary Dynamics of Episomes among Ecologically Cohesive Bacterial Populations.</title>
        <authorList>
            <person name="Xue H."/>
            <person name="Cordero O.X."/>
            <person name="Camas F.M."/>
            <person name="Trimble W."/>
            <person name="Meyer F."/>
            <person name="Guglielmini J."/>
            <person name="Rocha E.P."/>
            <person name="Polz M.F."/>
        </authorList>
    </citation>
    <scope>NUCLEOTIDE SEQUENCE</scope>
    <source>
        <strain evidence="14">FF_210</strain>
    </source>
</reference>
<evidence type="ECO:0000256" key="2">
    <source>
        <dbReference type="ARBA" id="ARBA00010052"/>
    </source>
</evidence>
<comment type="similarity">
    <text evidence="2 10">Belongs to the DNA/RNA non-specific endonuclease family.</text>
</comment>
<evidence type="ECO:0000256" key="9">
    <source>
        <dbReference type="PIRSR" id="PIRSR640255-2"/>
    </source>
</evidence>
<dbReference type="InterPro" id="IPR001604">
    <property type="entry name" value="Endo_G_ENPP1-like_dom"/>
</dbReference>
<evidence type="ECO:0000256" key="7">
    <source>
        <dbReference type="ARBA" id="ARBA00022842"/>
    </source>
</evidence>
<dbReference type="EMBL" id="KP795560">
    <property type="protein sequence ID" value="AKN38071.1"/>
    <property type="molecule type" value="Genomic_DNA"/>
</dbReference>
<feature type="signal peptide" evidence="11">
    <location>
        <begin position="1"/>
        <end position="20"/>
    </location>
</feature>
<accession>A0A0H3ZX99</accession>